<name>A0A238Z6G1_9PROT</name>
<evidence type="ECO:0000313" key="1">
    <source>
        <dbReference type="EMBL" id="SNR78649.1"/>
    </source>
</evidence>
<dbReference type="EMBL" id="FZOA01000004">
    <property type="protein sequence ID" value="SNR78649.1"/>
    <property type="molecule type" value="Genomic_DNA"/>
</dbReference>
<dbReference type="AlphaFoldDB" id="A0A238Z6G1"/>
<proteinExistence type="predicted"/>
<evidence type="ECO:0000313" key="2">
    <source>
        <dbReference type="Proteomes" id="UP000198305"/>
    </source>
</evidence>
<keyword evidence="2" id="KW-1185">Reference proteome</keyword>
<evidence type="ECO:0008006" key="3">
    <source>
        <dbReference type="Google" id="ProtNLM"/>
    </source>
</evidence>
<sequence length="72" mass="8375">MIKLLLLAIVFWLIHMILKRYRANMNHKATATAQPETMVQCAHCRIHLPSSESIQDGERHYCSEAHRQAHHS</sequence>
<reference evidence="2" key="1">
    <citation type="submission" date="2017-06" db="EMBL/GenBank/DDBJ databases">
        <authorList>
            <person name="Varghese N."/>
            <person name="Submissions S."/>
        </authorList>
    </citation>
    <scope>NUCLEOTIDE SEQUENCE [LARGE SCALE GENOMIC DNA]</scope>
    <source>
        <strain evidence="2">Ca-68</strain>
    </source>
</reference>
<accession>A0A238Z6G1</accession>
<dbReference type="Proteomes" id="UP000198305">
    <property type="component" value="Unassembled WGS sequence"/>
</dbReference>
<dbReference type="RefSeq" id="WP_089375194.1">
    <property type="nucleotide sequence ID" value="NZ_FZOA01000004.1"/>
</dbReference>
<organism evidence="1 2">
    <name type="scientific">Methylobacillus rhizosphaerae</name>
    <dbReference type="NCBI Taxonomy" id="551994"/>
    <lineage>
        <taxon>Bacteria</taxon>
        <taxon>Pseudomonadati</taxon>
        <taxon>Pseudomonadota</taxon>
        <taxon>Betaproteobacteria</taxon>
        <taxon>Nitrosomonadales</taxon>
        <taxon>Methylophilaceae</taxon>
        <taxon>Methylobacillus</taxon>
    </lineage>
</organism>
<gene>
    <name evidence="1" type="ORF">SAMN05192560_1065</name>
</gene>
<dbReference type="OrthoDB" id="9814432at2"/>
<dbReference type="InterPro" id="IPR049708">
    <property type="entry name" value="PP0621-like"/>
</dbReference>
<dbReference type="NCBIfam" id="NF041023">
    <property type="entry name" value="PP0621_fam"/>
    <property type="match status" value="1"/>
</dbReference>
<protein>
    <recommendedName>
        <fullName evidence="3">MYND finger</fullName>
    </recommendedName>
</protein>